<organism evidence="2 3">
    <name type="scientific">Meloidogyne enterolobii</name>
    <name type="common">Root-knot nematode worm</name>
    <name type="synonym">Meloidogyne mayaguensis</name>
    <dbReference type="NCBI Taxonomy" id="390850"/>
    <lineage>
        <taxon>Eukaryota</taxon>
        <taxon>Metazoa</taxon>
        <taxon>Ecdysozoa</taxon>
        <taxon>Nematoda</taxon>
        <taxon>Chromadorea</taxon>
        <taxon>Rhabditida</taxon>
        <taxon>Tylenchina</taxon>
        <taxon>Tylenchomorpha</taxon>
        <taxon>Tylenchoidea</taxon>
        <taxon>Meloidogynidae</taxon>
        <taxon>Meloidogyninae</taxon>
        <taxon>Meloidogyne</taxon>
    </lineage>
</organism>
<dbReference type="Proteomes" id="UP000580250">
    <property type="component" value="Unassembled WGS sequence"/>
</dbReference>
<dbReference type="OrthoDB" id="5817707at2759"/>
<evidence type="ECO:0000313" key="3">
    <source>
        <dbReference type="Proteomes" id="UP000580250"/>
    </source>
</evidence>
<proteinExistence type="predicted"/>
<reference evidence="2 3" key="1">
    <citation type="submission" date="2020-08" db="EMBL/GenBank/DDBJ databases">
        <authorList>
            <person name="Koutsovoulos G."/>
            <person name="Danchin GJ E."/>
        </authorList>
    </citation>
    <scope>NUCLEOTIDE SEQUENCE [LARGE SCALE GENOMIC DNA]</scope>
</reference>
<dbReference type="AlphaFoldDB" id="A0A6V7WV74"/>
<feature type="signal peptide" evidence="1">
    <location>
        <begin position="1"/>
        <end position="21"/>
    </location>
</feature>
<dbReference type="EMBL" id="CAJEWN010000843">
    <property type="protein sequence ID" value="CAD2190948.1"/>
    <property type="molecule type" value="Genomic_DNA"/>
</dbReference>
<evidence type="ECO:0000256" key="1">
    <source>
        <dbReference type="SAM" id="SignalP"/>
    </source>
</evidence>
<comment type="caution">
    <text evidence="2">The sequence shown here is derived from an EMBL/GenBank/DDBJ whole genome shotgun (WGS) entry which is preliminary data.</text>
</comment>
<gene>
    <name evidence="2" type="ORF">MENT_LOCUS43769</name>
</gene>
<keyword evidence="1" id="KW-0732">Signal</keyword>
<protein>
    <submittedName>
        <fullName evidence="2">Uncharacterized protein</fullName>
    </submittedName>
</protein>
<evidence type="ECO:0000313" key="2">
    <source>
        <dbReference type="EMBL" id="CAD2190948.1"/>
    </source>
</evidence>
<accession>A0A6V7WV74</accession>
<name>A0A6V7WV74_MELEN</name>
<feature type="chain" id="PRO_5027668449" evidence="1">
    <location>
        <begin position="22"/>
        <end position="247"/>
    </location>
</feature>
<sequence length="247" mass="28287">MKKGLSHFIILFVLFITFNYGNPSSIRSSKDNVNSCMFLGLLRGNGEYWLHQNFFNVTCMDGQIKVVNCVSARGTHIPLDTFNYFEDGVDYSCRLHFNEDFEIEANNTLPVPECDYLPGTGRSEFVRGMFVASCINDEIIGCLDIYGDLVRSGHLFVYTQGQLRRCIIYGRGRWAKTERLGCFNGSREDDPQNKLYHVPLGRRWINGNFELRCSDNGIIVYKCLVDGRRIHEGTAWIDKDGVLNFCE</sequence>